<dbReference type="NCBIfam" id="NF033223">
    <property type="entry name" value="YHYH_alt"/>
    <property type="match status" value="1"/>
</dbReference>
<dbReference type="InterPro" id="IPR036866">
    <property type="entry name" value="RibonucZ/Hydroxyglut_hydro"/>
</dbReference>
<dbReference type="Gene3D" id="3.60.15.10">
    <property type="entry name" value="Ribonuclease Z/Hydroxyacylglutathione hydrolase-like"/>
    <property type="match status" value="1"/>
</dbReference>
<dbReference type="InterPro" id="IPR052159">
    <property type="entry name" value="Competence_DNA_uptake"/>
</dbReference>
<name>A0ABS8YNE1_9BACL</name>
<dbReference type="PANTHER" id="PTHR30619:SF7">
    <property type="entry name" value="BETA-LACTAMASE DOMAIN PROTEIN"/>
    <property type="match status" value="1"/>
</dbReference>
<reference evidence="6 7" key="1">
    <citation type="submission" date="2021-11" db="EMBL/GenBank/DDBJ databases">
        <title>Draft genome sequence of Paenibacillus profundus YoMME, a new Gram-positive bacteria with exoelectrogenic properties.</title>
        <authorList>
            <person name="Hubenova Y."/>
            <person name="Hubenova E."/>
            <person name="Manasiev Y."/>
            <person name="Peykov S."/>
            <person name="Mitov M."/>
        </authorList>
    </citation>
    <scope>NUCLEOTIDE SEQUENCE [LARGE SCALE GENOMIC DNA]</scope>
    <source>
        <strain evidence="6 7">YoMME</strain>
    </source>
</reference>
<dbReference type="SMART" id="SM00849">
    <property type="entry name" value="Lactamase_B"/>
    <property type="match status" value="1"/>
</dbReference>
<keyword evidence="7" id="KW-1185">Reference proteome</keyword>
<evidence type="ECO:0000256" key="4">
    <source>
        <dbReference type="SAM" id="SignalP"/>
    </source>
</evidence>
<comment type="catalytic activity">
    <reaction evidence="1">
        <text>3',5'-cyclic CMP + H2O = CMP + H(+)</text>
        <dbReference type="Rhea" id="RHEA:72675"/>
        <dbReference type="ChEBI" id="CHEBI:15377"/>
        <dbReference type="ChEBI" id="CHEBI:15378"/>
        <dbReference type="ChEBI" id="CHEBI:58003"/>
        <dbReference type="ChEBI" id="CHEBI:60377"/>
    </reaction>
    <physiologicalReaction direction="left-to-right" evidence="1">
        <dbReference type="Rhea" id="RHEA:72676"/>
    </physiologicalReaction>
</comment>
<evidence type="ECO:0000313" key="6">
    <source>
        <dbReference type="EMBL" id="MCE5173343.1"/>
    </source>
</evidence>
<feature type="chain" id="PRO_5045679867" evidence="4">
    <location>
        <begin position="26"/>
        <end position="338"/>
    </location>
</feature>
<accession>A0ABS8YNE1</accession>
<dbReference type="InterPro" id="IPR035681">
    <property type="entry name" value="ComA-like_MBL"/>
</dbReference>
<feature type="signal peptide" evidence="4">
    <location>
        <begin position="1"/>
        <end position="25"/>
    </location>
</feature>
<evidence type="ECO:0000259" key="5">
    <source>
        <dbReference type="SMART" id="SM00849"/>
    </source>
</evidence>
<evidence type="ECO:0000256" key="1">
    <source>
        <dbReference type="ARBA" id="ARBA00034221"/>
    </source>
</evidence>
<dbReference type="CDD" id="cd07731">
    <property type="entry name" value="ComA-like_MBL-fold"/>
    <property type="match status" value="1"/>
</dbReference>
<keyword evidence="4" id="KW-0732">Signal</keyword>
<feature type="domain" description="Metallo-beta-lactamase" evidence="5">
    <location>
        <begin position="98"/>
        <end position="292"/>
    </location>
</feature>
<comment type="function">
    <text evidence="2">Counteracts the endogenous Pycsar antiviral defense system. Phosphodiesterase that enables metal-dependent hydrolysis of host cyclic nucleotide Pycsar defense signals such as cCMP and cUMP.</text>
</comment>
<sequence length="338" mass="36653">MRRHLIPLFLVLTLIVAILPASAIAHPGKTDANGGHTCRTNCQQWGLTDGEYHYHNKDGSIRRATDKKSAQKSTGAALILPKKQAAGTLQVYYLDVGQGDSTLIRTPKNQYILIDAGDNDKGKDVVTYLKHLGVKQLDVVIATHPDADHIGGLDDVIHAFPVQAVYAPKVSHTTQTFKDFLLAVKKQKLTIKTAKTGVDIPLAGMTAKFVGPVNEYGNELNEWSAVLRLQYKDTSFLFTGDAEQKSEADMIKSGANLSADVLKVGHHGSTTSTSQKFLNAVKPAHAIISAGTGNKYGHPTKDILTRLKKANSKIYRTDQQGTVTAISDGKKITFVTAR</sequence>
<dbReference type="InterPro" id="IPR001279">
    <property type="entry name" value="Metallo-B-lactamas"/>
</dbReference>
<evidence type="ECO:0000256" key="3">
    <source>
        <dbReference type="ARBA" id="ARBA00048505"/>
    </source>
</evidence>
<organism evidence="6 7">
    <name type="scientific">Paenibacillus profundus</name>
    <dbReference type="NCBI Taxonomy" id="1173085"/>
    <lineage>
        <taxon>Bacteria</taxon>
        <taxon>Bacillati</taxon>
        <taxon>Bacillota</taxon>
        <taxon>Bacilli</taxon>
        <taxon>Bacillales</taxon>
        <taxon>Paenibacillaceae</taxon>
        <taxon>Paenibacillus</taxon>
    </lineage>
</organism>
<dbReference type="PANTHER" id="PTHR30619">
    <property type="entry name" value="DNA INTERNALIZATION/COMPETENCE PROTEIN COMEC/REC2"/>
    <property type="match status" value="1"/>
</dbReference>
<dbReference type="RefSeq" id="WP_233699307.1">
    <property type="nucleotide sequence ID" value="NZ_JAJNBZ010000048.1"/>
</dbReference>
<dbReference type="InterPro" id="IPR047773">
    <property type="entry name" value="YHYH_dom_bact"/>
</dbReference>
<protein>
    <submittedName>
        <fullName evidence="6">MBL fold metallo-hydrolase</fullName>
    </submittedName>
</protein>
<comment type="caution">
    <text evidence="6">The sequence shown here is derived from an EMBL/GenBank/DDBJ whole genome shotgun (WGS) entry which is preliminary data.</text>
</comment>
<proteinExistence type="predicted"/>
<dbReference type="Proteomes" id="UP001199916">
    <property type="component" value="Unassembled WGS sequence"/>
</dbReference>
<dbReference type="Pfam" id="PF00753">
    <property type="entry name" value="Lactamase_B"/>
    <property type="match status" value="1"/>
</dbReference>
<evidence type="ECO:0000313" key="7">
    <source>
        <dbReference type="Proteomes" id="UP001199916"/>
    </source>
</evidence>
<gene>
    <name evidence="6" type="ORF">LQV63_29260</name>
</gene>
<dbReference type="EMBL" id="JAJNBZ010000048">
    <property type="protein sequence ID" value="MCE5173343.1"/>
    <property type="molecule type" value="Genomic_DNA"/>
</dbReference>
<evidence type="ECO:0000256" key="2">
    <source>
        <dbReference type="ARBA" id="ARBA00034301"/>
    </source>
</evidence>
<comment type="catalytic activity">
    <reaction evidence="3">
        <text>3',5'-cyclic UMP + H2O = UMP + H(+)</text>
        <dbReference type="Rhea" id="RHEA:70575"/>
        <dbReference type="ChEBI" id="CHEBI:15377"/>
        <dbReference type="ChEBI" id="CHEBI:15378"/>
        <dbReference type="ChEBI" id="CHEBI:57865"/>
        <dbReference type="ChEBI" id="CHEBI:184387"/>
    </reaction>
    <physiologicalReaction direction="left-to-right" evidence="3">
        <dbReference type="Rhea" id="RHEA:70576"/>
    </physiologicalReaction>
</comment>
<dbReference type="SUPFAM" id="SSF56281">
    <property type="entry name" value="Metallo-hydrolase/oxidoreductase"/>
    <property type="match status" value="1"/>
</dbReference>